<reference evidence="10 11" key="2">
    <citation type="journal article" date="2016" name="Genome Announc.">
        <title>Complete Genome Sequence of Sphingopyxis terrae Strain 203-1 (NBRC 111660), a Polyethylene Glycol Degrader.</title>
        <authorList>
            <person name="Ohtsubo Y."/>
            <person name="Nonoyama S."/>
            <person name="Nagata Y."/>
            <person name="Numata M."/>
            <person name="Tsuchikane K."/>
            <person name="Hosoyama A."/>
            <person name="Yamazoe A."/>
            <person name="Tsuda M."/>
            <person name="Fujita N."/>
            <person name="Kawai F."/>
        </authorList>
    </citation>
    <scope>NUCLEOTIDE SEQUENCE [LARGE SCALE GENOMIC DNA]</scope>
    <source>
        <strain evidence="10 11">203-1</strain>
    </source>
</reference>
<dbReference type="GO" id="GO:0005737">
    <property type="term" value="C:cytoplasm"/>
    <property type="evidence" value="ECO:0007669"/>
    <property type="project" value="UniProtKB-SubCell"/>
</dbReference>
<dbReference type="PANTHER" id="PTHR19136:SF81">
    <property type="entry name" value="MOLYBDENUM COFACTOR GUANYLYLTRANSFERASE"/>
    <property type="match status" value="1"/>
</dbReference>
<dbReference type="GO" id="GO:0061603">
    <property type="term" value="F:molybdenum cofactor guanylyltransferase activity"/>
    <property type="evidence" value="ECO:0007669"/>
    <property type="project" value="UniProtKB-EC"/>
</dbReference>
<comment type="domain">
    <text evidence="8">The N-terminal domain determines nucleotide recognition and specific binding, while the C-terminal domain determines the specific binding to the target protein.</text>
</comment>
<feature type="domain" description="MobA-like NTP transferase" evidence="9">
    <location>
        <begin position="5"/>
        <end position="140"/>
    </location>
</feature>
<evidence type="ECO:0000256" key="8">
    <source>
        <dbReference type="HAMAP-Rule" id="MF_00316"/>
    </source>
</evidence>
<feature type="binding site" evidence="8">
    <location>
        <position position="60"/>
    </location>
    <ligand>
        <name>GTP</name>
        <dbReference type="ChEBI" id="CHEBI:37565"/>
    </ligand>
</feature>
<evidence type="ECO:0000313" key="10">
    <source>
        <dbReference type="EMBL" id="AMU95809.1"/>
    </source>
</evidence>
<keyword evidence="4 8" id="KW-0547">Nucleotide-binding</keyword>
<feature type="binding site" evidence="8">
    <location>
        <position position="93"/>
    </location>
    <ligand>
        <name>GTP</name>
        <dbReference type="ChEBI" id="CHEBI:37565"/>
    </ligand>
</feature>
<name>A0A142W1G3_9SPHN</name>
<keyword evidence="6 8" id="KW-0342">GTP-binding</keyword>
<dbReference type="PANTHER" id="PTHR19136">
    <property type="entry name" value="MOLYBDENUM COFACTOR GUANYLYLTRANSFERASE"/>
    <property type="match status" value="1"/>
</dbReference>
<evidence type="ECO:0000256" key="1">
    <source>
        <dbReference type="ARBA" id="ARBA00022490"/>
    </source>
</evidence>
<dbReference type="CDD" id="cd02503">
    <property type="entry name" value="MobA"/>
    <property type="match status" value="1"/>
</dbReference>
<gene>
    <name evidence="8" type="primary">mobA</name>
    <name evidence="10" type="ORF">AOA14_14440</name>
</gene>
<reference evidence="11" key="1">
    <citation type="submission" date="2015-11" db="EMBL/GenBank/DDBJ databases">
        <title>Complete genome sequence of a polyethylene glycol-degrading strain Sphingopyxis terrae strain 203-1 (NBRC 15098).</title>
        <authorList>
            <person name="Yoshiyuki O."/>
            <person name="Shouta N."/>
            <person name="Nagata Y."/>
            <person name="Numata M."/>
            <person name="Tsuchikane K."/>
            <person name="Hosoyama A."/>
            <person name="Yamazoe A."/>
            <person name="Tsuda M."/>
            <person name="Fujita N."/>
            <person name="Kawai F."/>
        </authorList>
    </citation>
    <scope>NUCLEOTIDE SEQUENCE [LARGE SCALE GENOMIC DNA]</scope>
    <source>
        <strain evidence="11">203-1</strain>
    </source>
</reference>
<dbReference type="InterPro" id="IPR013482">
    <property type="entry name" value="Molybde_CF_guanTrfase"/>
</dbReference>
<evidence type="ECO:0000256" key="3">
    <source>
        <dbReference type="ARBA" id="ARBA00022723"/>
    </source>
</evidence>
<dbReference type="GO" id="GO:0046872">
    <property type="term" value="F:metal ion binding"/>
    <property type="evidence" value="ECO:0007669"/>
    <property type="project" value="UniProtKB-KW"/>
</dbReference>
<dbReference type="InterPro" id="IPR025877">
    <property type="entry name" value="MobA-like_NTP_Trfase"/>
</dbReference>
<dbReference type="Gene3D" id="3.90.550.10">
    <property type="entry name" value="Spore Coat Polysaccharide Biosynthesis Protein SpsA, Chain A"/>
    <property type="match status" value="1"/>
</dbReference>
<evidence type="ECO:0000256" key="6">
    <source>
        <dbReference type="ARBA" id="ARBA00023134"/>
    </source>
</evidence>
<comment type="function">
    <text evidence="8">Transfers a GMP moiety from GTP to Mo-molybdopterin (Mo-MPT) cofactor (Moco or molybdenum cofactor) to form Mo-molybdopterin guanine dinucleotide (Mo-MGD) cofactor.</text>
</comment>
<keyword evidence="3 8" id="KW-0479">Metal-binding</keyword>
<dbReference type="GO" id="GO:0005525">
    <property type="term" value="F:GTP binding"/>
    <property type="evidence" value="ECO:0007669"/>
    <property type="project" value="UniProtKB-UniRule"/>
</dbReference>
<evidence type="ECO:0000256" key="7">
    <source>
        <dbReference type="ARBA" id="ARBA00023150"/>
    </source>
</evidence>
<evidence type="ECO:0000256" key="4">
    <source>
        <dbReference type="ARBA" id="ARBA00022741"/>
    </source>
</evidence>
<dbReference type="AlphaFoldDB" id="A0A142W1G3"/>
<dbReference type="RefSeq" id="WP_062902297.1">
    <property type="nucleotide sequence ID" value="NZ_CP013342.1"/>
</dbReference>
<comment type="catalytic activity">
    <reaction evidence="8">
        <text>Mo-molybdopterin + GTP + H(+) = Mo-molybdopterin guanine dinucleotide + diphosphate</text>
        <dbReference type="Rhea" id="RHEA:34243"/>
        <dbReference type="ChEBI" id="CHEBI:15378"/>
        <dbReference type="ChEBI" id="CHEBI:33019"/>
        <dbReference type="ChEBI" id="CHEBI:37565"/>
        <dbReference type="ChEBI" id="CHEBI:71302"/>
        <dbReference type="ChEBI" id="CHEBI:71310"/>
        <dbReference type="EC" id="2.7.7.77"/>
    </reaction>
</comment>
<keyword evidence="5 8" id="KW-0460">Magnesium</keyword>
<organism evidence="10 11">
    <name type="scientific">Sphingopyxis terrae subsp. terrae NBRC 15098</name>
    <dbReference type="NCBI Taxonomy" id="1219058"/>
    <lineage>
        <taxon>Bacteria</taxon>
        <taxon>Pseudomonadati</taxon>
        <taxon>Pseudomonadota</taxon>
        <taxon>Alphaproteobacteria</taxon>
        <taxon>Sphingomonadales</taxon>
        <taxon>Sphingomonadaceae</taxon>
        <taxon>Sphingopyxis</taxon>
    </lineage>
</organism>
<dbReference type="STRING" id="1219058.AOA14_14440"/>
<dbReference type="InterPro" id="IPR029044">
    <property type="entry name" value="Nucleotide-diphossugar_trans"/>
</dbReference>
<evidence type="ECO:0000259" key="9">
    <source>
        <dbReference type="Pfam" id="PF12804"/>
    </source>
</evidence>
<dbReference type="Proteomes" id="UP000076234">
    <property type="component" value="Chromosome"/>
</dbReference>
<comment type="similarity">
    <text evidence="8">Belongs to the MobA family.</text>
</comment>
<dbReference type="Pfam" id="PF12804">
    <property type="entry name" value="NTP_transf_3"/>
    <property type="match status" value="1"/>
</dbReference>
<dbReference type="GO" id="GO:0006777">
    <property type="term" value="P:Mo-molybdopterin cofactor biosynthetic process"/>
    <property type="evidence" value="ECO:0007669"/>
    <property type="project" value="UniProtKB-KW"/>
</dbReference>
<evidence type="ECO:0000256" key="2">
    <source>
        <dbReference type="ARBA" id="ARBA00022679"/>
    </source>
</evidence>
<comment type="subcellular location">
    <subcellularLocation>
        <location evidence="8">Cytoplasm</location>
    </subcellularLocation>
</comment>
<keyword evidence="10" id="KW-0548">Nucleotidyltransferase</keyword>
<dbReference type="EMBL" id="CP013342">
    <property type="protein sequence ID" value="AMU95809.1"/>
    <property type="molecule type" value="Genomic_DNA"/>
</dbReference>
<sequence>MRLLGAVLAGGQSRRFGSDKAQALLGGTTLLDHAVAALKPQCDRIVIVGRENGRVAAIPDRPQPGLGPLGGIAGALSYAANEGFDAVLTVPVDCLRLPANLRDLLAPPPAFVAAQPVIGLWPVQALTLLDALLSEEDDRSVRSFARRIGARAVESDVELPNINRPPDLDRFA</sequence>
<evidence type="ECO:0000313" key="11">
    <source>
        <dbReference type="Proteomes" id="UP000076234"/>
    </source>
</evidence>
<evidence type="ECO:0000256" key="5">
    <source>
        <dbReference type="ARBA" id="ARBA00022842"/>
    </source>
</evidence>
<feature type="binding site" evidence="8">
    <location>
        <position position="20"/>
    </location>
    <ligand>
        <name>GTP</name>
        <dbReference type="ChEBI" id="CHEBI:37565"/>
    </ligand>
</feature>
<comment type="subunit">
    <text evidence="8">Monomer.</text>
</comment>
<comment type="cofactor">
    <cofactor evidence="8">
        <name>Mg(2+)</name>
        <dbReference type="ChEBI" id="CHEBI:18420"/>
    </cofactor>
</comment>
<accession>A0A142W1G3</accession>
<protein>
    <recommendedName>
        <fullName evidence="8">Molybdenum cofactor guanylyltransferase</fullName>
        <shortName evidence="8">MoCo guanylyltransferase</shortName>
        <ecNumber evidence="8">2.7.7.77</ecNumber>
    </recommendedName>
    <alternativeName>
        <fullName evidence="8">GTP:molybdopterin guanylyltransferase</fullName>
    </alternativeName>
    <alternativeName>
        <fullName evidence="8">Mo-MPT guanylyltransferase</fullName>
    </alternativeName>
    <alternativeName>
        <fullName evidence="8">Molybdopterin guanylyltransferase</fullName>
    </alternativeName>
    <alternativeName>
        <fullName evidence="8">Molybdopterin-guanine dinucleotide synthase</fullName>
        <shortName evidence="8">MGD synthase</shortName>
    </alternativeName>
</protein>
<dbReference type="HAMAP" id="MF_00316">
    <property type="entry name" value="MobA"/>
    <property type="match status" value="1"/>
</dbReference>
<keyword evidence="1 8" id="KW-0963">Cytoplasm</keyword>
<proteinExistence type="inferred from homology"/>
<comment type="caution">
    <text evidence="8">Lacks conserved residue(s) required for the propagation of feature annotation.</text>
</comment>
<dbReference type="KEGG" id="ster:AOA14_14440"/>
<dbReference type="EC" id="2.7.7.77" evidence="8"/>
<keyword evidence="2 8" id="KW-0808">Transferase</keyword>
<feature type="binding site" evidence="8">
    <location>
        <begin position="8"/>
        <end position="10"/>
    </location>
    <ligand>
        <name>GTP</name>
        <dbReference type="ChEBI" id="CHEBI:37565"/>
    </ligand>
</feature>
<dbReference type="SUPFAM" id="SSF53448">
    <property type="entry name" value="Nucleotide-diphospho-sugar transferases"/>
    <property type="match status" value="1"/>
</dbReference>
<keyword evidence="7 8" id="KW-0501">Molybdenum cofactor biosynthesis</keyword>
<feature type="binding site" evidence="8">
    <location>
        <position position="93"/>
    </location>
    <ligand>
        <name>Mg(2+)</name>
        <dbReference type="ChEBI" id="CHEBI:18420"/>
    </ligand>
</feature>